<evidence type="ECO:0000313" key="2">
    <source>
        <dbReference type="EMBL" id="PTQ43841.1"/>
    </source>
</evidence>
<sequence>MELHKFREILHSCYTSISRQAGGFVLKMVGIRLQQSGRCQHPNHGSTIEGNKLPIT</sequence>
<dbReference type="Proteomes" id="UP000244005">
    <property type="component" value="Unassembled WGS sequence"/>
</dbReference>
<evidence type="ECO:0000313" key="3">
    <source>
        <dbReference type="Proteomes" id="UP000244005"/>
    </source>
</evidence>
<dbReference type="EMBL" id="KZ772695">
    <property type="protein sequence ID" value="PTQ43841.1"/>
    <property type="molecule type" value="Genomic_DNA"/>
</dbReference>
<protein>
    <submittedName>
        <fullName evidence="2">Uncharacterized protein</fullName>
    </submittedName>
</protein>
<gene>
    <name evidence="2" type="ORF">MARPO_0023s0140</name>
</gene>
<feature type="region of interest" description="Disordered" evidence="1">
    <location>
        <begin position="37"/>
        <end position="56"/>
    </location>
</feature>
<dbReference type="AlphaFoldDB" id="A0A2R6XCK7"/>
<feature type="compositionally biased region" description="Polar residues" evidence="1">
    <location>
        <begin position="37"/>
        <end position="49"/>
    </location>
</feature>
<dbReference type="Gramene" id="Mp2g11740.1">
    <property type="protein sequence ID" value="Mp2g11740.1.cds"/>
    <property type="gene ID" value="Mp2g11740"/>
</dbReference>
<organism evidence="2 3">
    <name type="scientific">Marchantia polymorpha</name>
    <name type="common">Common liverwort</name>
    <name type="synonym">Marchantia aquatica</name>
    <dbReference type="NCBI Taxonomy" id="3197"/>
    <lineage>
        <taxon>Eukaryota</taxon>
        <taxon>Viridiplantae</taxon>
        <taxon>Streptophyta</taxon>
        <taxon>Embryophyta</taxon>
        <taxon>Marchantiophyta</taxon>
        <taxon>Marchantiopsida</taxon>
        <taxon>Marchantiidae</taxon>
        <taxon>Marchantiales</taxon>
        <taxon>Marchantiaceae</taxon>
        <taxon>Marchantia</taxon>
    </lineage>
</organism>
<keyword evidence="3" id="KW-1185">Reference proteome</keyword>
<reference evidence="3" key="1">
    <citation type="journal article" date="2017" name="Cell">
        <title>Insights into land plant evolution garnered from the Marchantia polymorpha genome.</title>
        <authorList>
            <person name="Bowman J.L."/>
            <person name="Kohchi T."/>
            <person name="Yamato K.T."/>
            <person name="Jenkins J."/>
            <person name="Shu S."/>
            <person name="Ishizaki K."/>
            <person name="Yamaoka S."/>
            <person name="Nishihama R."/>
            <person name="Nakamura Y."/>
            <person name="Berger F."/>
            <person name="Adam C."/>
            <person name="Aki S.S."/>
            <person name="Althoff F."/>
            <person name="Araki T."/>
            <person name="Arteaga-Vazquez M.A."/>
            <person name="Balasubrmanian S."/>
            <person name="Barry K."/>
            <person name="Bauer D."/>
            <person name="Boehm C.R."/>
            <person name="Briginshaw L."/>
            <person name="Caballero-Perez J."/>
            <person name="Catarino B."/>
            <person name="Chen F."/>
            <person name="Chiyoda S."/>
            <person name="Chovatia M."/>
            <person name="Davies K.M."/>
            <person name="Delmans M."/>
            <person name="Demura T."/>
            <person name="Dierschke T."/>
            <person name="Dolan L."/>
            <person name="Dorantes-Acosta A.E."/>
            <person name="Eklund D.M."/>
            <person name="Florent S.N."/>
            <person name="Flores-Sandoval E."/>
            <person name="Fujiyama A."/>
            <person name="Fukuzawa H."/>
            <person name="Galik B."/>
            <person name="Grimanelli D."/>
            <person name="Grimwood J."/>
            <person name="Grossniklaus U."/>
            <person name="Hamada T."/>
            <person name="Haseloff J."/>
            <person name="Hetherington A.J."/>
            <person name="Higo A."/>
            <person name="Hirakawa Y."/>
            <person name="Hundley H.N."/>
            <person name="Ikeda Y."/>
            <person name="Inoue K."/>
            <person name="Inoue S.I."/>
            <person name="Ishida S."/>
            <person name="Jia Q."/>
            <person name="Kakita M."/>
            <person name="Kanazawa T."/>
            <person name="Kawai Y."/>
            <person name="Kawashima T."/>
            <person name="Kennedy M."/>
            <person name="Kinose K."/>
            <person name="Kinoshita T."/>
            <person name="Kohara Y."/>
            <person name="Koide E."/>
            <person name="Komatsu K."/>
            <person name="Kopischke S."/>
            <person name="Kubo M."/>
            <person name="Kyozuka J."/>
            <person name="Lagercrantz U."/>
            <person name="Lin S.S."/>
            <person name="Lindquist E."/>
            <person name="Lipzen A.M."/>
            <person name="Lu C.W."/>
            <person name="De Luna E."/>
            <person name="Martienssen R.A."/>
            <person name="Minamino N."/>
            <person name="Mizutani M."/>
            <person name="Mizutani M."/>
            <person name="Mochizuki N."/>
            <person name="Monte I."/>
            <person name="Mosher R."/>
            <person name="Nagasaki H."/>
            <person name="Nakagami H."/>
            <person name="Naramoto S."/>
            <person name="Nishitani K."/>
            <person name="Ohtani M."/>
            <person name="Okamoto T."/>
            <person name="Okumura M."/>
            <person name="Phillips J."/>
            <person name="Pollak B."/>
            <person name="Reinders A."/>
            <person name="Rovekamp M."/>
            <person name="Sano R."/>
            <person name="Sawa S."/>
            <person name="Schmid M.W."/>
            <person name="Shirakawa M."/>
            <person name="Solano R."/>
            <person name="Spunde A."/>
            <person name="Suetsugu N."/>
            <person name="Sugano S."/>
            <person name="Sugiyama A."/>
            <person name="Sun R."/>
            <person name="Suzuki Y."/>
            <person name="Takenaka M."/>
            <person name="Takezawa D."/>
            <person name="Tomogane H."/>
            <person name="Tsuzuki M."/>
            <person name="Ueda T."/>
            <person name="Umeda M."/>
            <person name="Ward J.M."/>
            <person name="Watanabe Y."/>
            <person name="Yazaki K."/>
            <person name="Yokoyama R."/>
            <person name="Yoshitake Y."/>
            <person name="Yotsui I."/>
            <person name="Zachgo S."/>
            <person name="Schmutz J."/>
        </authorList>
    </citation>
    <scope>NUCLEOTIDE SEQUENCE [LARGE SCALE GENOMIC DNA]</scope>
    <source>
        <strain evidence="3">Tak-1</strain>
    </source>
</reference>
<accession>A0A2R6XCK7</accession>
<name>A0A2R6XCK7_MARPO</name>
<proteinExistence type="predicted"/>
<evidence type="ECO:0000256" key="1">
    <source>
        <dbReference type="SAM" id="MobiDB-lite"/>
    </source>
</evidence>